<dbReference type="Pfam" id="PF00496">
    <property type="entry name" value="SBP_bac_5"/>
    <property type="match status" value="1"/>
</dbReference>
<dbReference type="SUPFAM" id="SSF53850">
    <property type="entry name" value="Periplasmic binding protein-like II"/>
    <property type="match status" value="1"/>
</dbReference>
<keyword evidence="3" id="KW-1185">Reference proteome</keyword>
<dbReference type="Gene3D" id="3.10.105.10">
    <property type="entry name" value="Dipeptide-binding Protein, Domain 3"/>
    <property type="match status" value="1"/>
</dbReference>
<protein>
    <submittedName>
        <fullName evidence="2">Peptide/nickel transport system substrate-binding protein</fullName>
    </submittedName>
</protein>
<dbReference type="GO" id="GO:0042597">
    <property type="term" value="C:periplasmic space"/>
    <property type="evidence" value="ECO:0007669"/>
    <property type="project" value="UniProtKB-ARBA"/>
</dbReference>
<dbReference type="PANTHER" id="PTHR30290">
    <property type="entry name" value="PERIPLASMIC BINDING COMPONENT OF ABC TRANSPORTER"/>
    <property type="match status" value="1"/>
</dbReference>
<dbReference type="EMBL" id="JACHVP010000003">
    <property type="protein sequence ID" value="MBB2968276.1"/>
    <property type="molecule type" value="Genomic_DNA"/>
</dbReference>
<dbReference type="InterPro" id="IPR000914">
    <property type="entry name" value="SBP_5_dom"/>
</dbReference>
<dbReference type="PIRSF" id="PIRSF002741">
    <property type="entry name" value="MppA"/>
    <property type="match status" value="1"/>
</dbReference>
<dbReference type="InterPro" id="IPR039424">
    <property type="entry name" value="SBP_5"/>
</dbReference>
<proteinExistence type="predicted"/>
<dbReference type="CDD" id="cd08509">
    <property type="entry name" value="PBP2_TmCBP_oligosaccharides_like"/>
    <property type="match status" value="1"/>
</dbReference>
<organism evidence="2 3">
    <name type="scientific">Leifsonia aquatica</name>
    <name type="common">Corynebacterium aquaticum</name>
    <dbReference type="NCBI Taxonomy" id="144185"/>
    <lineage>
        <taxon>Bacteria</taxon>
        <taxon>Bacillati</taxon>
        <taxon>Actinomycetota</taxon>
        <taxon>Actinomycetes</taxon>
        <taxon>Micrococcales</taxon>
        <taxon>Microbacteriaceae</taxon>
        <taxon>Leifsonia</taxon>
    </lineage>
</organism>
<dbReference type="Gene3D" id="3.40.190.10">
    <property type="entry name" value="Periplasmic binding protein-like II"/>
    <property type="match status" value="1"/>
</dbReference>
<feature type="domain" description="Solute-binding protein family 5" evidence="1">
    <location>
        <begin position="73"/>
        <end position="419"/>
    </location>
</feature>
<dbReference type="AlphaFoldDB" id="A0A7W4UXV2"/>
<evidence type="ECO:0000313" key="2">
    <source>
        <dbReference type="EMBL" id="MBB2968276.1"/>
    </source>
</evidence>
<evidence type="ECO:0000259" key="1">
    <source>
        <dbReference type="Pfam" id="PF00496"/>
    </source>
</evidence>
<name>A0A7W4UXV2_LEIAQ</name>
<dbReference type="Proteomes" id="UP000538196">
    <property type="component" value="Unassembled WGS sequence"/>
</dbReference>
<dbReference type="GO" id="GO:0015833">
    <property type="term" value="P:peptide transport"/>
    <property type="evidence" value="ECO:0007669"/>
    <property type="project" value="TreeGrafter"/>
</dbReference>
<evidence type="ECO:0000313" key="3">
    <source>
        <dbReference type="Proteomes" id="UP000538196"/>
    </source>
</evidence>
<reference evidence="2 3" key="1">
    <citation type="submission" date="2020-08" db="EMBL/GenBank/DDBJ databases">
        <title>Sequencing the genomes of 1000 actinobacteria strains.</title>
        <authorList>
            <person name="Klenk H.-P."/>
        </authorList>
    </citation>
    <scope>NUCLEOTIDE SEQUENCE [LARGE SCALE GENOMIC DNA]</scope>
    <source>
        <strain evidence="2 3">DSM 20146</strain>
    </source>
</reference>
<dbReference type="GO" id="GO:1904680">
    <property type="term" value="F:peptide transmembrane transporter activity"/>
    <property type="evidence" value="ECO:0007669"/>
    <property type="project" value="TreeGrafter"/>
</dbReference>
<dbReference type="InterPro" id="IPR030678">
    <property type="entry name" value="Peptide/Ni-bd"/>
</dbReference>
<dbReference type="RefSeq" id="WP_021758243.1">
    <property type="nucleotide sequence ID" value="NZ_JACHVP010000003.1"/>
</dbReference>
<sequence>MIAAAALALSGCSIKIQSKQDPSIPADTMLLAADKGTPMMERNFNPYLVNKRAASSYIYEPLVVINVLDGTGTPWLASKVAQPDARTIDYTIRDGVTWSDGKPFTVDDVVFTLNLIKKFPTLDLKGAWQHIASLETKGDHLVIHLKEDDAPAQDIISQTLIVPEHIWKDQKSPDTWRDPNPVGTGPYTLASFTSQQYTMDKYEDYWQADKVEVKHLVLPAATNELDIATKGFDWAYAFMSDVQGTWVDANPNNKYWFPPGGIIGLMPNFTVAPFNDINVRRGIALALDRDKIADSATEGYMKPAGQTGLILPNQEKELDPSIPDGGLIKQDTAGALAAFAAAGYTQQGGKLVGPDGKQFSFSITTANGYTDWLRAVQEVRKELTALGIDVQIKQPQPPGYQQAIQNGDFQVAMGGMGAGVVFQAFNATLSSEFATPIGKATASNFGRYTNPEADKLLAEYKTTVDPAKRLELSHQLQRIVYDDLPVISMYYGGLWGLYNDAKFTGWPDADDPYAPPQTYDQTPLLVFTHLKLRKDGE</sequence>
<dbReference type="Gene3D" id="3.90.76.10">
    <property type="entry name" value="Dipeptide-binding Protein, Domain 1"/>
    <property type="match status" value="1"/>
</dbReference>
<comment type="caution">
    <text evidence="2">The sequence shown here is derived from an EMBL/GenBank/DDBJ whole genome shotgun (WGS) entry which is preliminary data.</text>
</comment>
<dbReference type="GO" id="GO:0043190">
    <property type="term" value="C:ATP-binding cassette (ABC) transporter complex"/>
    <property type="evidence" value="ECO:0007669"/>
    <property type="project" value="InterPro"/>
</dbReference>
<accession>A0A7W4UXV2</accession>
<gene>
    <name evidence="2" type="ORF">FHX33_003046</name>
</gene>